<accession>A0A2T2ZXM8</accession>
<gene>
    <name evidence="2" type="ORF">BD289DRAFT_442930</name>
</gene>
<keyword evidence="1" id="KW-0812">Transmembrane</keyword>
<keyword evidence="1" id="KW-1133">Transmembrane helix</keyword>
<keyword evidence="1" id="KW-0472">Membrane</keyword>
<dbReference type="Proteomes" id="UP000241462">
    <property type="component" value="Unassembled WGS sequence"/>
</dbReference>
<dbReference type="InParanoid" id="A0A2T2ZXM8"/>
<dbReference type="AlphaFoldDB" id="A0A2T2ZXM8"/>
<feature type="transmembrane region" description="Helical" evidence="1">
    <location>
        <begin position="20"/>
        <end position="43"/>
    </location>
</feature>
<reference evidence="2 3" key="1">
    <citation type="journal article" date="2018" name="Mycol. Prog.">
        <title>Coniella lustricola, a new species from submerged detritus.</title>
        <authorList>
            <person name="Raudabaugh D.B."/>
            <person name="Iturriaga T."/>
            <person name="Carver A."/>
            <person name="Mondo S."/>
            <person name="Pangilinan J."/>
            <person name="Lipzen A."/>
            <person name="He G."/>
            <person name="Amirebrahimi M."/>
            <person name="Grigoriev I.V."/>
            <person name="Miller A.N."/>
        </authorList>
    </citation>
    <scope>NUCLEOTIDE SEQUENCE [LARGE SCALE GENOMIC DNA]</scope>
    <source>
        <strain evidence="2 3">B22-T-1</strain>
    </source>
</reference>
<feature type="transmembrane region" description="Helical" evidence="1">
    <location>
        <begin position="64"/>
        <end position="85"/>
    </location>
</feature>
<dbReference type="OrthoDB" id="410651at2759"/>
<evidence type="ECO:0000313" key="2">
    <source>
        <dbReference type="EMBL" id="PSR79111.1"/>
    </source>
</evidence>
<evidence type="ECO:0000313" key="3">
    <source>
        <dbReference type="Proteomes" id="UP000241462"/>
    </source>
</evidence>
<protein>
    <submittedName>
        <fullName evidence="2">Uncharacterized protein</fullName>
    </submittedName>
</protein>
<proteinExistence type="predicted"/>
<dbReference type="EMBL" id="KZ678579">
    <property type="protein sequence ID" value="PSR79111.1"/>
    <property type="molecule type" value="Genomic_DNA"/>
</dbReference>
<sequence>MDWAATFKANTDLLHMNMCTYRASMVGHGLIWDAYIVCACMCEQENGRLKRRRETWNLARYQPYGIYVYSSICQAIYLSINLFILNPSIAA</sequence>
<organism evidence="2 3">
    <name type="scientific">Coniella lustricola</name>
    <dbReference type="NCBI Taxonomy" id="2025994"/>
    <lineage>
        <taxon>Eukaryota</taxon>
        <taxon>Fungi</taxon>
        <taxon>Dikarya</taxon>
        <taxon>Ascomycota</taxon>
        <taxon>Pezizomycotina</taxon>
        <taxon>Sordariomycetes</taxon>
        <taxon>Sordariomycetidae</taxon>
        <taxon>Diaporthales</taxon>
        <taxon>Schizoparmaceae</taxon>
        <taxon>Coniella</taxon>
    </lineage>
</organism>
<name>A0A2T2ZXM8_9PEZI</name>
<keyword evidence="3" id="KW-1185">Reference proteome</keyword>
<evidence type="ECO:0000256" key="1">
    <source>
        <dbReference type="SAM" id="Phobius"/>
    </source>
</evidence>